<evidence type="ECO:0000313" key="2">
    <source>
        <dbReference type="EMBL" id="TVU42235.1"/>
    </source>
</evidence>
<comment type="caution">
    <text evidence="2">The sequence shown here is derived from an EMBL/GenBank/DDBJ whole genome shotgun (WGS) entry which is preliminary data.</text>
</comment>
<feature type="region of interest" description="Disordered" evidence="1">
    <location>
        <begin position="85"/>
        <end position="131"/>
    </location>
</feature>
<feature type="region of interest" description="Disordered" evidence="1">
    <location>
        <begin position="30"/>
        <end position="57"/>
    </location>
</feature>
<dbReference type="Gramene" id="TVU42235">
    <property type="protein sequence ID" value="TVU42235"/>
    <property type="gene ID" value="EJB05_08629"/>
</dbReference>
<feature type="compositionally biased region" description="Polar residues" evidence="1">
    <location>
        <begin position="112"/>
        <end position="129"/>
    </location>
</feature>
<keyword evidence="3" id="KW-1185">Reference proteome</keyword>
<accession>A0A5J9W2V9</accession>
<name>A0A5J9W2V9_9POAL</name>
<feature type="compositionally biased region" description="Basic and acidic residues" evidence="1">
    <location>
        <begin position="89"/>
        <end position="105"/>
    </location>
</feature>
<reference evidence="2 3" key="1">
    <citation type="journal article" date="2019" name="Sci. Rep.">
        <title>A high-quality genome of Eragrostis curvula grass provides insights into Poaceae evolution and supports new strategies to enhance forage quality.</title>
        <authorList>
            <person name="Carballo J."/>
            <person name="Santos B.A.C.M."/>
            <person name="Zappacosta D."/>
            <person name="Garbus I."/>
            <person name="Selva J.P."/>
            <person name="Gallo C.A."/>
            <person name="Diaz A."/>
            <person name="Albertini E."/>
            <person name="Caccamo M."/>
            <person name="Echenique V."/>
        </authorList>
    </citation>
    <scope>NUCLEOTIDE SEQUENCE [LARGE SCALE GENOMIC DNA]</scope>
    <source>
        <strain evidence="3">cv. Victoria</strain>
        <tissue evidence="2">Leaf</tissue>
    </source>
</reference>
<protein>
    <submittedName>
        <fullName evidence="2">Uncharacterized protein</fullName>
    </submittedName>
</protein>
<feature type="non-terminal residue" evidence="2">
    <location>
        <position position="1"/>
    </location>
</feature>
<organism evidence="2 3">
    <name type="scientific">Eragrostis curvula</name>
    <name type="common">weeping love grass</name>
    <dbReference type="NCBI Taxonomy" id="38414"/>
    <lineage>
        <taxon>Eukaryota</taxon>
        <taxon>Viridiplantae</taxon>
        <taxon>Streptophyta</taxon>
        <taxon>Embryophyta</taxon>
        <taxon>Tracheophyta</taxon>
        <taxon>Spermatophyta</taxon>
        <taxon>Magnoliopsida</taxon>
        <taxon>Liliopsida</taxon>
        <taxon>Poales</taxon>
        <taxon>Poaceae</taxon>
        <taxon>PACMAD clade</taxon>
        <taxon>Chloridoideae</taxon>
        <taxon>Eragrostideae</taxon>
        <taxon>Eragrostidinae</taxon>
        <taxon>Eragrostis</taxon>
    </lineage>
</organism>
<dbReference type="AlphaFoldDB" id="A0A5J9W2V9"/>
<sequence length="140" mass="15293">MPPRRRDVTRGIEVEMAVAAHAMRELREAEVSLAGGARSEDDDEELGQHHAAAALDSDVRRQPLPTIALSVPGVVDLDDDVEAVPLPSRAEKMKSQSRAEKEDRVKKKRKQSANSRIGSATPTTPSTVQVMPFPLIYNVS</sequence>
<evidence type="ECO:0000256" key="1">
    <source>
        <dbReference type="SAM" id="MobiDB-lite"/>
    </source>
</evidence>
<gene>
    <name evidence="2" type="ORF">EJB05_08629</name>
</gene>
<dbReference type="EMBL" id="RWGY01000005">
    <property type="protein sequence ID" value="TVU42235.1"/>
    <property type="molecule type" value="Genomic_DNA"/>
</dbReference>
<dbReference type="Proteomes" id="UP000324897">
    <property type="component" value="Unassembled WGS sequence"/>
</dbReference>
<evidence type="ECO:0000313" key="3">
    <source>
        <dbReference type="Proteomes" id="UP000324897"/>
    </source>
</evidence>
<proteinExistence type="predicted"/>